<dbReference type="GO" id="GO:0016829">
    <property type="term" value="F:lyase activity"/>
    <property type="evidence" value="ECO:0007669"/>
    <property type="project" value="UniProtKB-KW"/>
</dbReference>
<proteinExistence type="predicted"/>
<dbReference type="Gene3D" id="3.40.640.10">
    <property type="entry name" value="Type I PLP-dependent aspartate aminotransferase-like (Major domain)"/>
    <property type="match status" value="1"/>
</dbReference>
<dbReference type="PANTHER" id="PTHR43586">
    <property type="entry name" value="CYSTEINE DESULFURASE"/>
    <property type="match status" value="1"/>
</dbReference>
<dbReference type="SUPFAM" id="SSF53383">
    <property type="entry name" value="PLP-dependent transferases"/>
    <property type="match status" value="1"/>
</dbReference>
<keyword evidence="3" id="KW-0456">Lyase</keyword>
<dbReference type="PANTHER" id="PTHR43586:SF15">
    <property type="entry name" value="BLR3095 PROTEIN"/>
    <property type="match status" value="1"/>
</dbReference>
<protein>
    <submittedName>
        <fullName evidence="3">Selenocysteine lyase</fullName>
    </submittedName>
</protein>
<organism evidence="3 4">
    <name type="scientific">Galbibacter orientalis DSM 19592</name>
    <dbReference type="NCBI Taxonomy" id="926559"/>
    <lineage>
        <taxon>Bacteria</taxon>
        <taxon>Pseudomonadati</taxon>
        <taxon>Bacteroidota</taxon>
        <taxon>Flavobacteriia</taxon>
        <taxon>Flavobacteriales</taxon>
        <taxon>Flavobacteriaceae</taxon>
        <taxon>Galbibacter</taxon>
    </lineage>
</organism>
<dbReference type="InterPro" id="IPR015424">
    <property type="entry name" value="PyrdxlP-dep_Trfase"/>
</dbReference>
<dbReference type="InterPro" id="IPR015421">
    <property type="entry name" value="PyrdxlP-dep_Trfase_major"/>
</dbReference>
<dbReference type="RefSeq" id="WP_008612287.1">
    <property type="nucleotide sequence ID" value="NZ_JH651379.1"/>
</dbReference>
<dbReference type="InterPro" id="IPR000192">
    <property type="entry name" value="Aminotrans_V_dom"/>
</dbReference>
<keyword evidence="4" id="KW-1185">Reference proteome</keyword>
<evidence type="ECO:0000313" key="3">
    <source>
        <dbReference type="EMBL" id="EIJ38960.1"/>
    </source>
</evidence>
<accession>I3C5R7</accession>
<dbReference type="HOGENOM" id="CLU_003433_2_1_10"/>
<evidence type="ECO:0000259" key="2">
    <source>
        <dbReference type="Pfam" id="PF00266"/>
    </source>
</evidence>
<evidence type="ECO:0000256" key="1">
    <source>
        <dbReference type="ARBA" id="ARBA00022898"/>
    </source>
</evidence>
<keyword evidence="1" id="KW-0663">Pyridoxal phosphate</keyword>
<dbReference type="STRING" id="926559.JoomaDRAFT_1962"/>
<reference evidence="3 4" key="1">
    <citation type="submission" date="2012-02" db="EMBL/GenBank/DDBJ databases">
        <title>Improved High-Quality Draft genome of Joostella marina DSM 19592.</title>
        <authorList>
            <consortium name="US DOE Joint Genome Institute (JGI-PGF)"/>
            <person name="Lucas S."/>
            <person name="Copeland A."/>
            <person name="Lapidus A."/>
            <person name="Bruce D."/>
            <person name="Goodwin L."/>
            <person name="Pitluck S."/>
            <person name="Peters L."/>
            <person name="Chertkov O."/>
            <person name="Ovchinnikova G."/>
            <person name="Kyrpides N."/>
            <person name="Mavromatis K."/>
            <person name="Detter J.C."/>
            <person name="Han C."/>
            <person name="Land M."/>
            <person name="Hauser L."/>
            <person name="Markowitz V."/>
            <person name="Cheng J.-F."/>
            <person name="Hugenholtz P."/>
            <person name="Woyke T."/>
            <person name="Wu D."/>
            <person name="Tindall B."/>
            <person name="Brambilla E."/>
            <person name="Klenk H.-P."/>
            <person name="Eisen J.A."/>
        </authorList>
    </citation>
    <scope>NUCLEOTIDE SEQUENCE [LARGE SCALE GENOMIC DNA]</scope>
    <source>
        <strain evidence="3 4">DSM 19592</strain>
    </source>
</reference>
<evidence type="ECO:0000313" key="4">
    <source>
        <dbReference type="Proteomes" id="UP000004690"/>
    </source>
</evidence>
<dbReference type="OrthoDB" id="513408at2"/>
<dbReference type="Gene3D" id="3.90.1150.10">
    <property type="entry name" value="Aspartate Aminotransferase, domain 1"/>
    <property type="match status" value="1"/>
</dbReference>
<name>I3C5R7_9FLAO</name>
<dbReference type="Proteomes" id="UP000004690">
    <property type="component" value="Unassembled WGS sequence"/>
</dbReference>
<dbReference type="EMBL" id="JH651379">
    <property type="protein sequence ID" value="EIJ38960.1"/>
    <property type="molecule type" value="Genomic_DNA"/>
</dbReference>
<dbReference type="Pfam" id="PF00266">
    <property type="entry name" value="Aminotran_5"/>
    <property type="match status" value="1"/>
</dbReference>
<gene>
    <name evidence="3" type="ORF">JoomaDRAFT_1962</name>
</gene>
<dbReference type="InterPro" id="IPR015422">
    <property type="entry name" value="PyrdxlP-dep_Trfase_small"/>
</dbReference>
<feature type="domain" description="Aminotransferase class V" evidence="2">
    <location>
        <begin position="49"/>
        <end position="354"/>
    </location>
</feature>
<dbReference type="eggNOG" id="COG0520">
    <property type="taxonomic scope" value="Bacteria"/>
</dbReference>
<sequence>MTIDNFSKDFPLISQYTYANTAASGLMYESLMEWRQGHDIDFLIGGSKFRESLDVQLAEIRTAVANFFDSEFENTLLTPNFSFALKVFINGIDKDKSVLLLEDDYPSVNWPFSSSGFKSVSFAEVNQHLEQNIKEAFAKQQPDIFAFSIVQYLNGIKLDLNFIKDLKKEYPDTIFVADGTQYSGTEKFSFKESGIDVFGGSGYKWMLSGYGNGYMLFNKEIVSQLYPVSVEFEPQKEAFQKGKNHLMCHFEPGHIDTLNFGSLLYSIEQFNEIGMDAIEAHLASLAKHAKEKFTGLELLSETVTERKEHSTIFNLKVTPKIMEALKERNVLFSLRGSGIRVSFHIYNTIKDIDKIANILKHK</sequence>
<dbReference type="AlphaFoldDB" id="I3C5R7"/>